<name>A0A1L7NMS3_PSEPU</name>
<reference evidence="1 2" key="1">
    <citation type="submission" date="2015-11" db="EMBL/GenBank/DDBJ databases">
        <title>Complete genome sequencing of a biphenyl-degrading bacterium, Pseudomonas putida KF715 (=NBRC110667).</title>
        <authorList>
            <person name="Suenaga H."/>
            <person name="Fujihara N."/>
            <person name="Watanabe T."/>
            <person name="Hirose J."/>
            <person name="Kimura N."/>
            <person name="Yamazoe A."/>
            <person name="Hosoyama A."/>
            <person name="Shimodaira J."/>
            <person name="Furukawa K."/>
        </authorList>
    </citation>
    <scope>NUCLEOTIDE SEQUENCE [LARGE SCALE GENOMIC DNA]</scope>
    <source>
        <strain evidence="1 2">KF715</strain>
        <plasmid evidence="2">Plasmid pkf715a dna</plasmid>
    </source>
</reference>
<proteinExistence type="predicted"/>
<keyword evidence="1" id="KW-0614">Plasmid</keyword>
<evidence type="ECO:0000313" key="1">
    <source>
        <dbReference type="EMBL" id="BAW26742.1"/>
    </source>
</evidence>
<dbReference type="AlphaFoldDB" id="A0A1L7NMS3"/>
<evidence type="ECO:0000313" key="2">
    <source>
        <dbReference type="Proteomes" id="UP000218731"/>
    </source>
</evidence>
<dbReference type="Proteomes" id="UP000218731">
    <property type="component" value="Plasmid pKF715A"/>
</dbReference>
<dbReference type="RefSeq" id="WP_045632722.1">
    <property type="nucleotide sequence ID" value="NZ_AP015030.1"/>
</dbReference>
<sequence length="114" mass="12804">MEHATEVYAPAPARFNMVGQKLPTQMHLTEEKISQGLATRLLRYAEQALEAEGFLDAVAGWEVTIGTDNADECPPDRFYWVKWTNPKGASLSITGILTRRGWPFLDHGMQIDRA</sequence>
<gene>
    <name evidence="1" type="ORF">KF715C_pA2370</name>
</gene>
<accession>A0A1L7NMS3</accession>
<dbReference type="EMBL" id="AP015030">
    <property type="protein sequence ID" value="BAW26742.1"/>
    <property type="molecule type" value="Genomic_DNA"/>
</dbReference>
<geneLocation type="plasmid" evidence="2">
    <name>pkf715a dna</name>
</geneLocation>
<organism evidence="1 2">
    <name type="scientific">Pseudomonas putida</name>
    <name type="common">Arthrobacter siderocapsulatus</name>
    <dbReference type="NCBI Taxonomy" id="303"/>
    <lineage>
        <taxon>Bacteria</taxon>
        <taxon>Pseudomonadati</taxon>
        <taxon>Pseudomonadota</taxon>
        <taxon>Gammaproteobacteria</taxon>
        <taxon>Pseudomonadales</taxon>
        <taxon>Pseudomonadaceae</taxon>
        <taxon>Pseudomonas</taxon>
    </lineage>
</organism>
<protein>
    <submittedName>
        <fullName evidence="1">Uncharacterized protein</fullName>
    </submittedName>
</protein>